<name>A0A8D9M4V1_BRACM</name>
<dbReference type="AlphaFoldDB" id="A0A8D9M4V1"/>
<dbReference type="Proteomes" id="UP000694005">
    <property type="component" value="Chromosome A08"/>
</dbReference>
<evidence type="ECO:0000256" key="1">
    <source>
        <dbReference type="SAM" id="MobiDB-lite"/>
    </source>
</evidence>
<dbReference type="EMBL" id="LS974624">
    <property type="protein sequence ID" value="CAG7898433.1"/>
    <property type="molecule type" value="Genomic_DNA"/>
</dbReference>
<accession>A0A8D9M4V1</accession>
<dbReference type="Gramene" id="A08p20990.2_BraZ1">
    <property type="protein sequence ID" value="A08p20990.2_BraZ1.CDS.1"/>
    <property type="gene ID" value="A08g20990.2_BraZ1"/>
</dbReference>
<feature type="region of interest" description="Disordered" evidence="1">
    <location>
        <begin position="23"/>
        <end position="51"/>
    </location>
</feature>
<protein>
    <submittedName>
        <fullName evidence="2">Uncharacterized protein</fullName>
    </submittedName>
</protein>
<reference evidence="2 3" key="1">
    <citation type="submission" date="2021-07" db="EMBL/GenBank/DDBJ databases">
        <authorList>
            <consortium name="Genoscope - CEA"/>
            <person name="William W."/>
        </authorList>
    </citation>
    <scope>NUCLEOTIDE SEQUENCE [LARGE SCALE GENOMIC DNA]</scope>
</reference>
<proteinExistence type="predicted"/>
<organism evidence="2 3">
    <name type="scientific">Brassica campestris</name>
    <name type="common">Field mustard</name>
    <dbReference type="NCBI Taxonomy" id="3711"/>
    <lineage>
        <taxon>Eukaryota</taxon>
        <taxon>Viridiplantae</taxon>
        <taxon>Streptophyta</taxon>
        <taxon>Embryophyta</taxon>
        <taxon>Tracheophyta</taxon>
        <taxon>Spermatophyta</taxon>
        <taxon>Magnoliopsida</taxon>
        <taxon>eudicotyledons</taxon>
        <taxon>Gunneridae</taxon>
        <taxon>Pentapetalae</taxon>
        <taxon>rosids</taxon>
        <taxon>malvids</taxon>
        <taxon>Brassicales</taxon>
        <taxon>Brassicaceae</taxon>
        <taxon>Brassiceae</taxon>
        <taxon>Brassica</taxon>
    </lineage>
</organism>
<sequence length="101" mass="11723">MDRGRDKQIRNNMRDTNMRFESLYKCSSSSTSPPPPPRKQRERERDSEKRAECLSAPIGTKTLSFSRPFSAFSPLPRVSQLFSRCNLIQSRAEIELFRVGR</sequence>
<feature type="compositionally biased region" description="Basic and acidic residues" evidence="1">
    <location>
        <begin position="39"/>
        <end position="51"/>
    </location>
</feature>
<evidence type="ECO:0000313" key="3">
    <source>
        <dbReference type="Proteomes" id="UP000694005"/>
    </source>
</evidence>
<evidence type="ECO:0000313" key="2">
    <source>
        <dbReference type="EMBL" id="CAG7898433.1"/>
    </source>
</evidence>
<gene>
    <name evidence="2" type="ORF">BRAPAZ1V2_A08P20990.2</name>
</gene>